<dbReference type="Pfam" id="PF00128">
    <property type="entry name" value="Alpha-amylase"/>
    <property type="match status" value="1"/>
</dbReference>
<dbReference type="CDD" id="cd11333">
    <property type="entry name" value="AmyAc_SI_OligoGlu_DGase"/>
    <property type="match status" value="1"/>
</dbReference>
<keyword evidence="2 6" id="KW-0378">Hydrolase</keyword>
<accession>A0ABM5LU01</accession>
<evidence type="ECO:0000256" key="3">
    <source>
        <dbReference type="ARBA" id="ARBA00023295"/>
    </source>
</evidence>
<dbReference type="InterPro" id="IPR012769">
    <property type="entry name" value="Trehalose_TreC"/>
</dbReference>
<evidence type="ECO:0000259" key="5">
    <source>
        <dbReference type="SMART" id="SM00642"/>
    </source>
</evidence>
<evidence type="ECO:0000256" key="4">
    <source>
        <dbReference type="NCBIfam" id="TIGR02403"/>
    </source>
</evidence>
<proteinExistence type="inferred from homology"/>
<dbReference type="RefSeq" id="WP_003328634.1">
    <property type="nucleotide sequence ID" value="NC_014639.1"/>
</dbReference>
<dbReference type="PANTHER" id="PTHR10357">
    <property type="entry name" value="ALPHA-AMYLASE FAMILY MEMBER"/>
    <property type="match status" value="1"/>
</dbReference>
<dbReference type="EC" id="3.2.1.93" evidence="4"/>
<evidence type="ECO:0000256" key="2">
    <source>
        <dbReference type="ARBA" id="ARBA00022801"/>
    </source>
</evidence>
<keyword evidence="7" id="KW-1185">Reference proteome</keyword>
<dbReference type="InterPro" id="IPR013780">
    <property type="entry name" value="Glyco_hydro_b"/>
</dbReference>
<dbReference type="EMBL" id="CP002207">
    <property type="protein sequence ID" value="ADP31254.1"/>
    <property type="molecule type" value="Genomic_DNA"/>
</dbReference>
<dbReference type="Pfam" id="PF23915">
    <property type="entry name" value="SusG_C"/>
    <property type="match status" value="1"/>
</dbReference>
<dbReference type="SUPFAM" id="SSF51445">
    <property type="entry name" value="(Trans)glycosidases"/>
    <property type="match status" value="1"/>
</dbReference>
<reference evidence="6 7" key="1">
    <citation type="journal article" date="2011" name="Front. Microbiol.">
        <title>Genomic signatures of strain selection and enhancement in Bacillus atrophaeus var. globigii, a historical biowarfare simulant.</title>
        <authorList>
            <person name="Gibbons H.S."/>
            <person name="Broomall S.M."/>
            <person name="McNew L.A."/>
            <person name="Daligault H."/>
            <person name="Chapman C."/>
            <person name="Bruce D."/>
            <person name="Karavis M."/>
            <person name="Krepps M."/>
            <person name="McGregor P.A."/>
            <person name="Hong C."/>
            <person name="Park K.H."/>
            <person name="Akmal A."/>
            <person name="Feldman A."/>
            <person name="Lin J.S."/>
            <person name="Chang W.E."/>
            <person name="Higgs B.W."/>
            <person name="Demirev P."/>
            <person name="Lindquist J."/>
            <person name="Liem A."/>
            <person name="Fochler E."/>
            <person name="Read T.D."/>
            <person name="Tapia R."/>
            <person name="Johnson S."/>
            <person name="Bishop-Lilly K.A."/>
            <person name="Detter C."/>
            <person name="Han C."/>
            <person name="Sozhamannan S."/>
            <person name="Rosenzweig C.N."/>
            <person name="Skowronski E.W."/>
        </authorList>
    </citation>
    <scope>NUCLEOTIDE SEQUENCE [LARGE SCALE GENOMIC DNA]</scope>
    <source>
        <strain evidence="6 7">1942</strain>
    </source>
</reference>
<dbReference type="GO" id="GO:0016787">
    <property type="term" value="F:hydrolase activity"/>
    <property type="evidence" value="ECO:0007669"/>
    <property type="project" value="UniProtKB-KW"/>
</dbReference>
<dbReference type="InterPro" id="IPR056300">
    <property type="entry name" value="SusG-like_C"/>
</dbReference>
<sequence length="564" mass="66119">MKTTQQPWWKKAVVYQIYPKSFNDTTGNGIGDLNGVIEKLDYLKELSVDVIWLTPVYDSPQYDNGYDIRDYYSIYKDYGTMEDFERLLDEAHNRGIKVVMDLVVNHTSVEHQWFKDAASSKDSPYRDFYIWKDPREDGSAPTNWESKFGGSAWKFDAFSGQYYLHLFDVTQADLNWENEEVRKHVYDMMHFWFQKGIDGFRLDVINLISKDQRFPDAKDGSDGRSFYTDGPRVHEYLHEMNIEVFSHYDSMTVGEMSSTSVDHCVRYTNPASKELDMTFNFHHLKVDYPNGEKWALAPFDFLKLKEILSAWQTEMHAGGGWNALFWCNHDQPRIVSRYGDDGMYREKSAKMLATAIHMMQGTPYIYQGEEFGMTNPKFQQISSYRDVESLNMYRLMKENGVAEEEILAILREKSRDNSRTPVQWNSEANAGFTTGTPWIPVADNYREINAEAARKDKNSIFHHYKKLIQIRKEYDIVTDGKYELIDKDDPNIFAYVRHGENEKLLVINNFYGTEAVFTRPEQFELEQWTYTVLLTNDEEVREGCPKQLTLRPYESIVYHLTKPC</sequence>
<protein>
    <recommendedName>
        <fullName evidence="4">Alpha,alpha-phosphotrehalase</fullName>
        <ecNumber evidence="4">3.2.1.93</ecNumber>
    </recommendedName>
</protein>
<dbReference type="SMART" id="SM00642">
    <property type="entry name" value="Aamy"/>
    <property type="match status" value="1"/>
</dbReference>
<evidence type="ECO:0000313" key="6">
    <source>
        <dbReference type="EMBL" id="ADP31254.1"/>
    </source>
</evidence>
<dbReference type="PANTHER" id="PTHR10357:SF217">
    <property type="entry name" value="TREHALOSE-6-PHOSPHATE HYDROLASE"/>
    <property type="match status" value="1"/>
</dbReference>
<comment type="similarity">
    <text evidence="1">Belongs to the glycosyl hydrolase 13 family.</text>
</comment>
<dbReference type="Gene3D" id="3.20.20.80">
    <property type="entry name" value="Glycosidases"/>
    <property type="match status" value="1"/>
</dbReference>
<evidence type="ECO:0000313" key="7">
    <source>
        <dbReference type="Proteomes" id="UP000006867"/>
    </source>
</evidence>
<organism evidence="6 7">
    <name type="scientific">Bacillus atrophaeus (strain 1942)</name>
    <dbReference type="NCBI Taxonomy" id="720555"/>
    <lineage>
        <taxon>Bacteria</taxon>
        <taxon>Bacillati</taxon>
        <taxon>Bacillota</taxon>
        <taxon>Bacilli</taxon>
        <taxon>Bacillales</taxon>
        <taxon>Bacillaceae</taxon>
        <taxon>Bacillus</taxon>
    </lineage>
</organism>
<dbReference type="Gene3D" id="2.60.40.1180">
    <property type="entry name" value="Golgi alpha-mannosidase II"/>
    <property type="match status" value="1"/>
</dbReference>
<dbReference type="InterPro" id="IPR006047">
    <property type="entry name" value="GH13_cat_dom"/>
</dbReference>
<name>A0ABM5LU01_BACA1</name>
<dbReference type="NCBIfam" id="TIGR02403">
    <property type="entry name" value="trehalose_treC"/>
    <property type="match status" value="1"/>
</dbReference>
<evidence type="ECO:0000256" key="1">
    <source>
        <dbReference type="ARBA" id="ARBA00008061"/>
    </source>
</evidence>
<dbReference type="InterPro" id="IPR017853">
    <property type="entry name" value="GH"/>
</dbReference>
<keyword evidence="3" id="KW-0326">Glycosidase</keyword>
<dbReference type="Gene3D" id="3.90.400.10">
    <property type="entry name" value="Oligo-1,6-glucosidase, Domain 2"/>
    <property type="match status" value="1"/>
</dbReference>
<feature type="domain" description="Glycosyl hydrolase family 13 catalytic" evidence="5">
    <location>
        <begin position="16"/>
        <end position="419"/>
    </location>
</feature>
<dbReference type="Proteomes" id="UP000006867">
    <property type="component" value="Chromosome"/>
</dbReference>
<dbReference type="NCBIfam" id="NF008183">
    <property type="entry name" value="PRK10933.1"/>
    <property type="match status" value="1"/>
</dbReference>
<gene>
    <name evidence="6" type="ordered locus">BATR1942_01480</name>
</gene>
<dbReference type="SUPFAM" id="SSF51011">
    <property type="entry name" value="Glycosyl hydrolase domain"/>
    <property type="match status" value="1"/>
</dbReference>
<dbReference type="InterPro" id="IPR045857">
    <property type="entry name" value="O16G_dom_2"/>
</dbReference>